<dbReference type="PANTHER" id="PTHR31333:SF6">
    <property type="entry name" value="MUM1 LIKE 1"/>
    <property type="match status" value="1"/>
</dbReference>
<keyword evidence="3" id="KW-1185">Reference proteome</keyword>
<dbReference type="InParanoid" id="H2YAX4"/>
<dbReference type="InterPro" id="IPR040263">
    <property type="entry name" value="PWP3A_3B_4"/>
</dbReference>
<reference evidence="3" key="1">
    <citation type="submission" date="2003-08" db="EMBL/GenBank/DDBJ databases">
        <authorList>
            <person name="Birren B."/>
            <person name="Nusbaum C."/>
            <person name="Abebe A."/>
            <person name="Abouelleil A."/>
            <person name="Adekoya E."/>
            <person name="Ait-zahra M."/>
            <person name="Allen N."/>
            <person name="Allen T."/>
            <person name="An P."/>
            <person name="Anderson M."/>
            <person name="Anderson S."/>
            <person name="Arachchi H."/>
            <person name="Armbruster J."/>
            <person name="Bachantsang P."/>
            <person name="Baldwin J."/>
            <person name="Barry A."/>
            <person name="Bayul T."/>
            <person name="Blitshsteyn B."/>
            <person name="Bloom T."/>
            <person name="Blye J."/>
            <person name="Boguslavskiy L."/>
            <person name="Borowsky M."/>
            <person name="Boukhgalter B."/>
            <person name="Brunache A."/>
            <person name="Butler J."/>
            <person name="Calixte N."/>
            <person name="Calvo S."/>
            <person name="Camarata J."/>
            <person name="Campo K."/>
            <person name="Chang J."/>
            <person name="Cheshatsang Y."/>
            <person name="Citroen M."/>
            <person name="Collymore A."/>
            <person name="Considine T."/>
            <person name="Cook A."/>
            <person name="Cooke P."/>
            <person name="Corum B."/>
            <person name="Cuomo C."/>
            <person name="David R."/>
            <person name="Dawoe T."/>
            <person name="Degray S."/>
            <person name="Dodge S."/>
            <person name="Dooley K."/>
            <person name="Dorje P."/>
            <person name="Dorjee K."/>
            <person name="Dorris L."/>
            <person name="Duffey N."/>
            <person name="Dupes A."/>
            <person name="Elkins T."/>
            <person name="Engels R."/>
            <person name="Erickson J."/>
            <person name="Farina A."/>
            <person name="Faro S."/>
            <person name="Ferreira P."/>
            <person name="Fischer H."/>
            <person name="Fitzgerald M."/>
            <person name="Foley K."/>
            <person name="Gage D."/>
            <person name="Galagan J."/>
            <person name="Gearin G."/>
            <person name="Gnerre S."/>
            <person name="Gnirke A."/>
            <person name="Goyette A."/>
            <person name="Graham J."/>
            <person name="Grandbois E."/>
            <person name="Gyaltsen K."/>
            <person name="Hafez N."/>
            <person name="Hagopian D."/>
            <person name="Hagos B."/>
            <person name="Hall J."/>
            <person name="Hatcher B."/>
            <person name="Heller A."/>
            <person name="Higgins H."/>
            <person name="Honan T."/>
            <person name="Horn A."/>
            <person name="Houde N."/>
            <person name="Hughes L."/>
            <person name="Hulme W."/>
            <person name="Husby E."/>
            <person name="Iliev I."/>
            <person name="Jaffe D."/>
            <person name="Jones C."/>
            <person name="Kamal M."/>
            <person name="Kamat A."/>
            <person name="Kamvysselis M."/>
            <person name="Karlsson E."/>
            <person name="Kells C."/>
            <person name="Kieu A."/>
            <person name="Kisner P."/>
            <person name="Kodira C."/>
            <person name="Kulbokas E."/>
            <person name="Labutti K."/>
            <person name="Lama D."/>
            <person name="Landers T."/>
            <person name="Leger J."/>
            <person name="Levine S."/>
            <person name="Lewis D."/>
            <person name="Lewis T."/>
            <person name="Lindblad-toh K."/>
            <person name="Liu X."/>
            <person name="Lokyitsang T."/>
            <person name="Lokyitsang Y."/>
            <person name="Lucien O."/>
            <person name="Lui A."/>
            <person name="Ma L.J."/>
            <person name="Mabbitt R."/>
            <person name="Macdonald J."/>
            <person name="Maclean C."/>
            <person name="Major J."/>
            <person name="Manning J."/>
            <person name="Marabella R."/>
            <person name="Maru K."/>
            <person name="Matthews C."/>
            <person name="Mauceli E."/>
            <person name="Mccarthy M."/>
            <person name="Mcdonough S."/>
            <person name="Mcghee T."/>
            <person name="Meldrim J."/>
            <person name="Meneus L."/>
            <person name="Mesirov J."/>
            <person name="Mihalev A."/>
            <person name="Mihova T."/>
            <person name="Mikkelsen T."/>
            <person name="Mlenga V."/>
            <person name="Moru K."/>
            <person name="Mozes J."/>
            <person name="Mulrain L."/>
            <person name="Munson G."/>
            <person name="Naylor J."/>
            <person name="Newes C."/>
            <person name="Nguyen C."/>
            <person name="Nguyen N."/>
            <person name="Nguyen T."/>
            <person name="Nicol R."/>
            <person name="Nielsen C."/>
            <person name="Nizzari M."/>
            <person name="Norbu C."/>
            <person name="Norbu N."/>
            <person name="O'donnell P."/>
            <person name="Okoawo O."/>
            <person name="O'leary S."/>
            <person name="Omotosho B."/>
            <person name="O'neill K."/>
            <person name="Osman S."/>
            <person name="Parker S."/>
            <person name="Perrin D."/>
            <person name="Phunkhang P."/>
            <person name="Piqani B."/>
            <person name="Purcell S."/>
            <person name="Rachupka T."/>
            <person name="Ramasamy U."/>
            <person name="Rameau R."/>
            <person name="Ray V."/>
            <person name="Raymond C."/>
            <person name="Retta R."/>
            <person name="Richardson S."/>
            <person name="Rise C."/>
            <person name="Rodriguez J."/>
            <person name="Rogers J."/>
            <person name="Rogov P."/>
            <person name="Rutman M."/>
            <person name="Schupbach R."/>
            <person name="Seaman C."/>
            <person name="Settipalli S."/>
            <person name="Sharpe T."/>
            <person name="Sheridan J."/>
            <person name="Sherpa N."/>
            <person name="Shi J."/>
            <person name="Smirnov S."/>
            <person name="Smith C."/>
            <person name="Sougnez C."/>
            <person name="Spencer B."/>
            <person name="Stalker J."/>
            <person name="Stange-thomann N."/>
            <person name="Stavropoulos S."/>
            <person name="Stetson K."/>
            <person name="Stone C."/>
            <person name="Stone S."/>
            <person name="Stubbs M."/>
            <person name="Talamas J."/>
            <person name="Tchuinga P."/>
            <person name="Tenzing P."/>
            <person name="Tesfaye S."/>
            <person name="Theodore J."/>
            <person name="Thoulutsang Y."/>
            <person name="Topham K."/>
            <person name="Towey S."/>
            <person name="Tsamla T."/>
            <person name="Tsomo N."/>
            <person name="Vallee D."/>
            <person name="Vassiliev H."/>
            <person name="Venkataraman V."/>
            <person name="Vinson J."/>
            <person name="Vo A."/>
            <person name="Wade C."/>
            <person name="Wang S."/>
            <person name="Wangchuk T."/>
            <person name="Wangdi T."/>
            <person name="Whittaker C."/>
            <person name="Wilkinson J."/>
            <person name="Wu Y."/>
            <person name="Wyman D."/>
            <person name="Yadav S."/>
            <person name="Yang S."/>
            <person name="Yang X."/>
            <person name="Yeager S."/>
            <person name="Yee E."/>
            <person name="Young G."/>
            <person name="Zainoun J."/>
            <person name="Zembeck L."/>
            <person name="Zimmer A."/>
            <person name="Zody M."/>
            <person name="Lander E."/>
        </authorList>
    </citation>
    <scope>NUCLEOTIDE SEQUENCE [LARGE SCALE GENOMIC DNA]</scope>
</reference>
<evidence type="ECO:0000313" key="2">
    <source>
        <dbReference type="Ensembl" id="ENSCSAVP00000002472.1"/>
    </source>
</evidence>
<sequence>MIKRKWANSDKISNKRRKTINLPDLDVSDFVFHETTNSNSFNDFPMKFEPKVESDDEDLPEAILNSGHNDERIKKGDILWVKHNAKYCYWPAYVKAVMGQKVSIYYISFHKFTQGEKALKFNLRSKKIKRFNCKEHKSLLEAGRKHCEEVWK</sequence>
<dbReference type="AlphaFoldDB" id="H2YAX4"/>
<accession>H2YAX4</accession>
<dbReference type="PANTHER" id="PTHR31333">
    <property type="entry name" value="PWWP DOMAIN-CONTAINING DNA REPAIR FACTOR 3 FAMILY MEMBER"/>
    <property type="match status" value="1"/>
</dbReference>
<dbReference type="InterPro" id="IPR035504">
    <property type="entry name" value="MUM1-like_PWWP"/>
</dbReference>
<dbReference type="Proteomes" id="UP000007875">
    <property type="component" value="Unassembled WGS sequence"/>
</dbReference>
<reference evidence="2" key="3">
    <citation type="submission" date="2025-09" db="UniProtKB">
        <authorList>
            <consortium name="Ensembl"/>
        </authorList>
    </citation>
    <scope>IDENTIFICATION</scope>
</reference>
<dbReference type="Pfam" id="PF20884">
    <property type="entry name" value="MUM1-like_PWWP"/>
    <property type="match status" value="1"/>
</dbReference>
<organism evidence="2 3">
    <name type="scientific">Ciona savignyi</name>
    <name type="common">Pacific transparent sea squirt</name>
    <dbReference type="NCBI Taxonomy" id="51511"/>
    <lineage>
        <taxon>Eukaryota</taxon>
        <taxon>Metazoa</taxon>
        <taxon>Chordata</taxon>
        <taxon>Tunicata</taxon>
        <taxon>Ascidiacea</taxon>
        <taxon>Phlebobranchia</taxon>
        <taxon>Cionidae</taxon>
        <taxon>Ciona</taxon>
    </lineage>
</organism>
<dbReference type="HOGENOM" id="CLU_1721720_0_0_1"/>
<protein>
    <recommendedName>
        <fullName evidence="1">MUM1-like PWWP domain-containing protein</fullName>
    </recommendedName>
</protein>
<dbReference type="eggNOG" id="ENOG502S9R9">
    <property type="taxonomic scope" value="Eukaryota"/>
</dbReference>
<dbReference type="Gene3D" id="2.30.30.140">
    <property type="match status" value="1"/>
</dbReference>
<dbReference type="Ensembl" id="ENSCSAVT00000002513.1">
    <property type="protein sequence ID" value="ENSCSAVP00000002472.1"/>
    <property type="gene ID" value="ENSCSAVG00000001463.1"/>
</dbReference>
<evidence type="ECO:0000313" key="3">
    <source>
        <dbReference type="Proteomes" id="UP000007875"/>
    </source>
</evidence>
<evidence type="ECO:0000259" key="1">
    <source>
        <dbReference type="Pfam" id="PF20884"/>
    </source>
</evidence>
<reference evidence="2" key="2">
    <citation type="submission" date="2025-08" db="UniProtKB">
        <authorList>
            <consortium name="Ensembl"/>
        </authorList>
    </citation>
    <scope>IDENTIFICATION</scope>
</reference>
<proteinExistence type="predicted"/>
<feature type="domain" description="MUM1-like PWWP" evidence="1">
    <location>
        <begin position="75"/>
        <end position="147"/>
    </location>
</feature>
<name>H2YAX4_CIOSA</name>